<gene>
    <name evidence="8" type="ORF">HaLaN_18089</name>
</gene>
<dbReference type="GO" id="GO:0003735">
    <property type="term" value="F:structural constituent of ribosome"/>
    <property type="evidence" value="ECO:0007669"/>
    <property type="project" value="InterPro"/>
</dbReference>
<evidence type="ECO:0000256" key="4">
    <source>
        <dbReference type="ARBA" id="ARBA00022884"/>
    </source>
</evidence>
<dbReference type="NCBIfam" id="NF004123">
    <property type="entry name" value="PRK05610.1"/>
    <property type="match status" value="1"/>
</dbReference>
<name>A0A699ZDV2_HAELA</name>
<comment type="similarity">
    <text evidence="2">Belongs to the universal ribosomal protein uS17 family.</text>
</comment>
<dbReference type="Proteomes" id="UP000485058">
    <property type="component" value="Unassembled WGS sequence"/>
</dbReference>
<keyword evidence="3" id="KW-0699">rRNA-binding</keyword>
<proteinExistence type="inferred from homology"/>
<dbReference type="PANTHER" id="PTHR10744">
    <property type="entry name" value="40S RIBOSOMAL PROTEIN S11 FAMILY MEMBER"/>
    <property type="match status" value="1"/>
</dbReference>
<protein>
    <recommendedName>
        <fullName evidence="7">Small ribosomal subunit protein uS17c</fullName>
    </recommendedName>
</protein>
<evidence type="ECO:0000256" key="2">
    <source>
        <dbReference type="ARBA" id="ARBA00010254"/>
    </source>
</evidence>
<dbReference type="GO" id="GO:0005739">
    <property type="term" value="C:mitochondrion"/>
    <property type="evidence" value="ECO:0007669"/>
    <property type="project" value="TreeGrafter"/>
</dbReference>
<dbReference type="InterPro" id="IPR012340">
    <property type="entry name" value="NA-bd_OB-fold"/>
</dbReference>
<evidence type="ECO:0000256" key="1">
    <source>
        <dbReference type="ARBA" id="ARBA00002932"/>
    </source>
</evidence>
<evidence type="ECO:0000256" key="6">
    <source>
        <dbReference type="ARBA" id="ARBA00023274"/>
    </source>
</evidence>
<dbReference type="CDD" id="cd00364">
    <property type="entry name" value="Ribosomal_uS17"/>
    <property type="match status" value="1"/>
</dbReference>
<dbReference type="EMBL" id="BLLF01001717">
    <property type="protein sequence ID" value="GFH20887.1"/>
    <property type="molecule type" value="Genomic_DNA"/>
</dbReference>
<keyword evidence="6" id="KW-0687">Ribonucleoprotein</keyword>
<evidence type="ECO:0000256" key="5">
    <source>
        <dbReference type="ARBA" id="ARBA00022980"/>
    </source>
</evidence>
<reference evidence="8 9" key="1">
    <citation type="submission" date="2020-02" db="EMBL/GenBank/DDBJ databases">
        <title>Draft genome sequence of Haematococcus lacustris strain NIES-144.</title>
        <authorList>
            <person name="Morimoto D."/>
            <person name="Nakagawa S."/>
            <person name="Yoshida T."/>
            <person name="Sawayama S."/>
        </authorList>
    </citation>
    <scope>NUCLEOTIDE SEQUENCE [LARGE SCALE GENOMIC DNA]</scope>
    <source>
        <strain evidence="8 9">NIES-144</strain>
    </source>
</reference>
<dbReference type="SUPFAM" id="SSF50249">
    <property type="entry name" value="Nucleic acid-binding proteins"/>
    <property type="match status" value="1"/>
</dbReference>
<comment type="function">
    <text evidence="1">One of the primary rRNA binding proteins, it binds specifically to the 5'-end of 16S ribosomal RNA.</text>
</comment>
<keyword evidence="4" id="KW-0694">RNA-binding</keyword>
<dbReference type="Gene3D" id="2.40.50.140">
    <property type="entry name" value="Nucleic acid-binding proteins"/>
    <property type="match status" value="1"/>
</dbReference>
<dbReference type="InterPro" id="IPR019984">
    <property type="entry name" value="Ribosomal_uS17_bact/chlr"/>
</dbReference>
<comment type="caution">
    <text evidence="8">The sequence shown here is derived from an EMBL/GenBank/DDBJ whole genome shotgun (WGS) entry which is preliminary data.</text>
</comment>
<dbReference type="PRINTS" id="PR00973">
    <property type="entry name" value="RIBOSOMALS17"/>
</dbReference>
<dbReference type="Pfam" id="PF00366">
    <property type="entry name" value="Ribosomal_S17"/>
    <property type="match status" value="1"/>
</dbReference>
<dbReference type="GO" id="GO:0006412">
    <property type="term" value="P:translation"/>
    <property type="evidence" value="ECO:0007669"/>
    <property type="project" value="InterPro"/>
</dbReference>
<evidence type="ECO:0000256" key="3">
    <source>
        <dbReference type="ARBA" id="ARBA00022730"/>
    </source>
</evidence>
<dbReference type="PANTHER" id="PTHR10744:SF1">
    <property type="entry name" value="SMALL RIBOSOMAL SUBUNIT PROTEIN US17M"/>
    <property type="match status" value="1"/>
</dbReference>
<dbReference type="HAMAP" id="MF_01345_B">
    <property type="entry name" value="Ribosomal_uS17_B"/>
    <property type="match status" value="1"/>
</dbReference>
<dbReference type="GO" id="GO:1990904">
    <property type="term" value="C:ribonucleoprotein complex"/>
    <property type="evidence" value="ECO:0007669"/>
    <property type="project" value="UniProtKB-KW"/>
</dbReference>
<organism evidence="8 9">
    <name type="scientific">Haematococcus lacustris</name>
    <name type="common">Green alga</name>
    <name type="synonym">Haematococcus pluvialis</name>
    <dbReference type="NCBI Taxonomy" id="44745"/>
    <lineage>
        <taxon>Eukaryota</taxon>
        <taxon>Viridiplantae</taxon>
        <taxon>Chlorophyta</taxon>
        <taxon>core chlorophytes</taxon>
        <taxon>Chlorophyceae</taxon>
        <taxon>CS clade</taxon>
        <taxon>Chlamydomonadales</taxon>
        <taxon>Haematococcaceae</taxon>
        <taxon>Haematococcus</taxon>
    </lineage>
</organism>
<dbReference type="InterPro" id="IPR000266">
    <property type="entry name" value="Ribosomal_uS17"/>
</dbReference>
<evidence type="ECO:0000313" key="8">
    <source>
        <dbReference type="EMBL" id="GFH20887.1"/>
    </source>
</evidence>
<evidence type="ECO:0000256" key="7">
    <source>
        <dbReference type="ARBA" id="ARBA00035251"/>
    </source>
</evidence>
<keyword evidence="9" id="KW-1185">Reference proteome</keyword>
<dbReference type="GO" id="GO:0019843">
    <property type="term" value="F:rRNA binding"/>
    <property type="evidence" value="ECO:0007669"/>
    <property type="project" value="UniProtKB-KW"/>
</dbReference>
<sequence length="139" mass="15409">MASRVAEGSVAKLVADMRNHAQHAPFGHIRVSFPHLRPLRSSGLRSSTVSRAPVVVVKAVQDVKGIVVSTSMQNTVVVSVERLTPHPKYIKRISKTNRFYAHADEATKPKLGDYVRLEGCRPLSKTKRFKVAEVIRVAQ</sequence>
<evidence type="ECO:0000313" key="9">
    <source>
        <dbReference type="Proteomes" id="UP000485058"/>
    </source>
</evidence>
<accession>A0A699ZDV2</accession>
<dbReference type="AlphaFoldDB" id="A0A699ZDV2"/>
<keyword evidence="5" id="KW-0689">Ribosomal protein</keyword>
<dbReference type="GO" id="GO:0005840">
    <property type="term" value="C:ribosome"/>
    <property type="evidence" value="ECO:0007669"/>
    <property type="project" value="UniProtKB-KW"/>
</dbReference>